<dbReference type="PANTHER" id="PTHR33273:SF4">
    <property type="entry name" value="ENDONUCLEASE_EXONUCLEASE_PHOSPHATASE DOMAIN-CONTAINING PROTEIN"/>
    <property type="match status" value="1"/>
</dbReference>
<sequence>MMKLLVKALPMKRDRSRSRIRKTHNVLVYPKVTQTSEVTKKTIQSKVTSSQINVKVNSLKHDIVRYNYDVVSINDPYLFDSKITEFPCEVRKYFHVSGAIAGVLIANPIFRVFPIRIDRNLALELDIGNEKITVVSIYCIPSANITTDLNDLKRLLLEIGDKNVLIFGDFNAKSSIWGPRGTDTRGQHVLELINNFDIQVVNNSDSLPTFNGPQGMSWIDLMMIRHFDIGRIQNWKIDDRITMSDYQIMDFTVTGNNIREI</sequence>
<reference evidence="2 3" key="1">
    <citation type="journal article" date="2019" name="Sci. Rep.">
        <title>Orb-weaving spider Araneus ventricosus genome elucidates the spidroin gene catalogue.</title>
        <authorList>
            <person name="Kono N."/>
            <person name="Nakamura H."/>
            <person name="Ohtoshi R."/>
            <person name="Moran D.A.P."/>
            <person name="Shinohara A."/>
            <person name="Yoshida Y."/>
            <person name="Fujiwara M."/>
            <person name="Mori M."/>
            <person name="Tomita M."/>
            <person name="Arakawa K."/>
        </authorList>
    </citation>
    <scope>NUCLEOTIDE SEQUENCE [LARGE SCALE GENOMIC DNA]</scope>
</reference>
<evidence type="ECO:0000313" key="2">
    <source>
        <dbReference type="EMBL" id="GBL72688.1"/>
    </source>
</evidence>
<gene>
    <name evidence="2" type="ORF">AVEN_127931_1</name>
</gene>
<accession>A0A4Y1ZYY2</accession>
<keyword evidence="3" id="KW-1185">Reference proteome</keyword>
<proteinExistence type="predicted"/>
<dbReference type="InterPro" id="IPR036691">
    <property type="entry name" value="Endo/exonu/phosph_ase_sf"/>
</dbReference>
<organism evidence="2 3">
    <name type="scientific">Araneus ventricosus</name>
    <name type="common">Orbweaver spider</name>
    <name type="synonym">Epeira ventricosa</name>
    <dbReference type="NCBI Taxonomy" id="182803"/>
    <lineage>
        <taxon>Eukaryota</taxon>
        <taxon>Metazoa</taxon>
        <taxon>Ecdysozoa</taxon>
        <taxon>Arthropoda</taxon>
        <taxon>Chelicerata</taxon>
        <taxon>Arachnida</taxon>
        <taxon>Araneae</taxon>
        <taxon>Araneomorphae</taxon>
        <taxon>Entelegynae</taxon>
        <taxon>Araneoidea</taxon>
        <taxon>Araneidae</taxon>
        <taxon>Araneus</taxon>
    </lineage>
</organism>
<dbReference type="PANTHER" id="PTHR33273">
    <property type="entry name" value="DOMAIN-CONTAINING PROTEIN, PUTATIVE-RELATED"/>
    <property type="match status" value="1"/>
</dbReference>
<name>A0A4Y1ZYY2_ARAVE</name>
<dbReference type="OrthoDB" id="6780406at2759"/>
<comment type="caution">
    <text evidence="2">The sequence shown here is derived from an EMBL/GenBank/DDBJ whole genome shotgun (WGS) entry which is preliminary data.</text>
</comment>
<dbReference type="SUPFAM" id="SSF56219">
    <property type="entry name" value="DNase I-like"/>
    <property type="match status" value="1"/>
</dbReference>
<dbReference type="EMBL" id="BGPR01000002">
    <property type="protein sequence ID" value="GBL72688.1"/>
    <property type="molecule type" value="Genomic_DNA"/>
</dbReference>
<dbReference type="AlphaFoldDB" id="A0A4Y1ZYY2"/>
<dbReference type="Pfam" id="PF14529">
    <property type="entry name" value="Exo_endo_phos_2"/>
    <property type="match status" value="1"/>
</dbReference>
<dbReference type="Proteomes" id="UP000499080">
    <property type="component" value="Unassembled WGS sequence"/>
</dbReference>
<dbReference type="InterPro" id="IPR005135">
    <property type="entry name" value="Endo/exonuclease/phosphatase"/>
</dbReference>
<dbReference type="GO" id="GO:0003824">
    <property type="term" value="F:catalytic activity"/>
    <property type="evidence" value="ECO:0007669"/>
    <property type="project" value="InterPro"/>
</dbReference>
<protein>
    <recommendedName>
        <fullName evidence="1">Endonuclease/exonuclease/phosphatase domain-containing protein</fullName>
    </recommendedName>
</protein>
<evidence type="ECO:0000313" key="3">
    <source>
        <dbReference type="Proteomes" id="UP000499080"/>
    </source>
</evidence>
<evidence type="ECO:0000259" key="1">
    <source>
        <dbReference type="Pfam" id="PF14529"/>
    </source>
</evidence>
<feature type="domain" description="Endonuclease/exonuclease/phosphatase" evidence="1">
    <location>
        <begin position="132"/>
        <end position="245"/>
    </location>
</feature>
<dbReference type="Gene3D" id="3.60.10.10">
    <property type="entry name" value="Endonuclease/exonuclease/phosphatase"/>
    <property type="match status" value="1"/>
</dbReference>